<name>A0A0R2Y4K0_9PSED</name>
<dbReference type="InterPro" id="IPR036937">
    <property type="entry name" value="Adhesion_dom_fimbrial_sf"/>
</dbReference>
<gene>
    <name evidence="6" type="ORF">TU73_27350</name>
</gene>
<dbReference type="GO" id="GO:0009289">
    <property type="term" value="C:pilus"/>
    <property type="evidence" value="ECO:0007669"/>
    <property type="project" value="UniProtKB-SubCell"/>
</dbReference>
<evidence type="ECO:0000256" key="2">
    <source>
        <dbReference type="ARBA" id="ARBA00006671"/>
    </source>
</evidence>
<dbReference type="Gene3D" id="2.60.40.1090">
    <property type="entry name" value="Fimbrial-type adhesion domain"/>
    <property type="match status" value="1"/>
</dbReference>
<dbReference type="Pfam" id="PF00419">
    <property type="entry name" value="Fimbrial"/>
    <property type="match status" value="1"/>
</dbReference>
<proteinExistence type="inferred from homology"/>
<dbReference type="SUPFAM" id="SSF49401">
    <property type="entry name" value="Bacterial adhesins"/>
    <property type="match status" value="1"/>
</dbReference>
<keyword evidence="4" id="KW-0281">Fimbrium</keyword>
<comment type="similarity">
    <text evidence="2">Belongs to the fimbrial protein family.</text>
</comment>
<dbReference type="PANTHER" id="PTHR33420:SF3">
    <property type="entry name" value="FIMBRIAL SUBUNIT ELFA"/>
    <property type="match status" value="1"/>
</dbReference>
<reference evidence="6 7" key="1">
    <citation type="submission" date="2015-02" db="EMBL/GenBank/DDBJ databases">
        <title>Pseudomonas helleri sp. nov. and Pseudomonas weihenstephanensis sp. nov., isolated from raw cows milk.</title>
        <authorList>
            <person name="von Neubeck M."/>
            <person name="Huptas C."/>
            <person name="Wenning M."/>
            <person name="Scherer S."/>
        </authorList>
    </citation>
    <scope>NUCLEOTIDE SEQUENCE [LARGE SCALE GENOMIC DNA]</scope>
    <source>
        <strain evidence="6 7">DSM 17149</strain>
    </source>
</reference>
<dbReference type="GO" id="GO:0043709">
    <property type="term" value="P:cell adhesion involved in single-species biofilm formation"/>
    <property type="evidence" value="ECO:0007669"/>
    <property type="project" value="TreeGrafter"/>
</dbReference>
<evidence type="ECO:0000256" key="4">
    <source>
        <dbReference type="ARBA" id="ARBA00023263"/>
    </source>
</evidence>
<dbReference type="AlphaFoldDB" id="A0A0R2Y4K0"/>
<evidence type="ECO:0000256" key="1">
    <source>
        <dbReference type="ARBA" id="ARBA00004561"/>
    </source>
</evidence>
<dbReference type="InterPro" id="IPR000259">
    <property type="entry name" value="Adhesion_dom_fimbrial"/>
</dbReference>
<comment type="subcellular location">
    <subcellularLocation>
        <location evidence="1">Fimbrium</location>
    </subcellularLocation>
</comment>
<comment type="caution">
    <text evidence="6">The sequence shown here is derived from an EMBL/GenBank/DDBJ whole genome shotgun (WGS) entry which is preliminary data.</text>
</comment>
<sequence length="128" mass="13762">MGTDYNLNDFPTSGPTKRKVHFNIALNECQGDISKVTYSLKANTEVIDTQKGIVALSKGLKSAQGIGLQLMDDAGQPIALGTTYTFNGFTTTGTQFNIPLSASYYRLPSGELKAGEGNTDVTFIVNYL</sequence>
<dbReference type="PANTHER" id="PTHR33420">
    <property type="entry name" value="FIMBRIAL SUBUNIT ELFA-RELATED"/>
    <property type="match status" value="1"/>
</dbReference>
<protein>
    <recommendedName>
        <fullName evidence="5">Fimbrial-type adhesion domain-containing protein</fullName>
    </recommendedName>
</protein>
<accession>A0A0R2Y4K0</accession>
<evidence type="ECO:0000313" key="6">
    <source>
        <dbReference type="EMBL" id="KRP41249.1"/>
    </source>
</evidence>
<dbReference type="InterPro" id="IPR008966">
    <property type="entry name" value="Adhesion_dom_sf"/>
</dbReference>
<feature type="domain" description="Fimbrial-type adhesion" evidence="5">
    <location>
        <begin position="5"/>
        <end position="127"/>
    </location>
</feature>
<evidence type="ECO:0000313" key="7">
    <source>
        <dbReference type="Proteomes" id="UP000051446"/>
    </source>
</evidence>
<dbReference type="Proteomes" id="UP000051446">
    <property type="component" value="Unassembled WGS sequence"/>
</dbReference>
<dbReference type="EMBL" id="JYLH01000028">
    <property type="protein sequence ID" value="KRP41249.1"/>
    <property type="molecule type" value="Genomic_DNA"/>
</dbReference>
<dbReference type="PATRIC" id="fig|75588.4.peg.2787"/>
<evidence type="ECO:0000259" key="5">
    <source>
        <dbReference type="Pfam" id="PF00419"/>
    </source>
</evidence>
<organism evidence="6 7">
    <name type="scientific">Pseudomonas libanensis</name>
    <dbReference type="NCBI Taxonomy" id="75588"/>
    <lineage>
        <taxon>Bacteria</taxon>
        <taxon>Pseudomonadati</taxon>
        <taxon>Pseudomonadota</taxon>
        <taxon>Gammaproteobacteria</taxon>
        <taxon>Pseudomonadales</taxon>
        <taxon>Pseudomonadaceae</taxon>
        <taxon>Pseudomonas</taxon>
    </lineage>
</organism>
<dbReference type="InterPro" id="IPR050263">
    <property type="entry name" value="Bact_Fimbrial_Adh_Pro"/>
</dbReference>
<evidence type="ECO:0000256" key="3">
    <source>
        <dbReference type="ARBA" id="ARBA00022729"/>
    </source>
</evidence>
<keyword evidence="3" id="KW-0732">Signal</keyword>